<evidence type="ECO:0000256" key="5">
    <source>
        <dbReference type="RuleBase" id="RU362118"/>
    </source>
</evidence>
<sequence>MAADRDKETSKGFDSEIGHLYGPNPYISLNSTYFRGQRSVYARDTNPTWEYLEAEVGRLEGGRCTVFASGMGAISSIVAAVEGRKTLFLAEDSYNGTRRLAQYLSDIGRLHLNMVTQKQLSSLCFITDASPGDILFYESPSNPHLNLYDIAAISRVCRDHGLMSVVDSTLATPFLQRPLSLGADVVVHSLTKALSGHSDVLGGAVVTKDPELDSLFRLRRSLLGAIPSAWDVYLILRGLKTAELRVDRASKNAYSSLFVFFKYLDPSRIYYPYHPSSPTLELAMRQMTGGGGVVSVVFEDEATAERFLDALRQFHKATSLGGVESLAERRAIHKGEEGTHPGLVRLSFGIEPWDLLEQDLVQALETALRQS</sequence>
<evidence type="ECO:0000256" key="4">
    <source>
        <dbReference type="PIRSR" id="PIRSR001434-2"/>
    </source>
</evidence>
<dbReference type="GO" id="GO:0030170">
    <property type="term" value="F:pyridoxal phosphate binding"/>
    <property type="evidence" value="ECO:0007669"/>
    <property type="project" value="InterPro"/>
</dbReference>
<keyword evidence="7" id="KW-1185">Reference proteome</keyword>
<dbReference type="GO" id="GO:0019343">
    <property type="term" value="P:cysteine biosynthetic process via cystathionine"/>
    <property type="evidence" value="ECO:0007669"/>
    <property type="project" value="TreeGrafter"/>
</dbReference>
<dbReference type="EMBL" id="FQUL01000020">
    <property type="protein sequence ID" value="SHE74332.1"/>
    <property type="molecule type" value="Genomic_DNA"/>
</dbReference>
<evidence type="ECO:0000256" key="3">
    <source>
        <dbReference type="ARBA" id="ARBA00022898"/>
    </source>
</evidence>
<feature type="modified residue" description="N6-(pyridoxal phosphate)lysine" evidence="4">
    <location>
        <position position="192"/>
    </location>
</feature>
<proteinExistence type="inferred from homology"/>
<dbReference type="InterPro" id="IPR015421">
    <property type="entry name" value="PyrdxlP-dep_Trfase_major"/>
</dbReference>
<accession>A0A1M4W038</accession>
<protein>
    <submittedName>
        <fullName evidence="6">Cystathionine gamma-synthase</fullName>
    </submittedName>
</protein>
<dbReference type="AlphaFoldDB" id="A0A1M4W038"/>
<evidence type="ECO:0000256" key="2">
    <source>
        <dbReference type="ARBA" id="ARBA00009077"/>
    </source>
</evidence>
<dbReference type="PANTHER" id="PTHR11808:SF15">
    <property type="entry name" value="CYSTATHIONINE GAMMA-LYASE"/>
    <property type="match status" value="1"/>
</dbReference>
<reference evidence="7" key="1">
    <citation type="submission" date="2016-11" db="EMBL/GenBank/DDBJ databases">
        <authorList>
            <person name="Varghese N."/>
            <person name="Submissions S."/>
        </authorList>
    </citation>
    <scope>NUCLEOTIDE SEQUENCE [LARGE SCALE GENOMIC DNA]</scope>
    <source>
        <strain evidence="7">DSM 19514</strain>
    </source>
</reference>
<organism evidence="6 7">
    <name type="scientific">Ferrithrix thermotolerans DSM 19514</name>
    <dbReference type="NCBI Taxonomy" id="1121881"/>
    <lineage>
        <taxon>Bacteria</taxon>
        <taxon>Bacillati</taxon>
        <taxon>Actinomycetota</taxon>
        <taxon>Acidimicrobiia</taxon>
        <taxon>Acidimicrobiales</taxon>
        <taxon>Acidimicrobiaceae</taxon>
        <taxon>Ferrithrix</taxon>
    </lineage>
</organism>
<evidence type="ECO:0000313" key="6">
    <source>
        <dbReference type="EMBL" id="SHE74332.1"/>
    </source>
</evidence>
<dbReference type="GO" id="GO:0019346">
    <property type="term" value="P:transsulfuration"/>
    <property type="evidence" value="ECO:0007669"/>
    <property type="project" value="InterPro"/>
</dbReference>
<dbReference type="Pfam" id="PF01053">
    <property type="entry name" value="Cys_Met_Meta_PP"/>
    <property type="match status" value="1"/>
</dbReference>
<dbReference type="PIRSF" id="PIRSF001434">
    <property type="entry name" value="CGS"/>
    <property type="match status" value="1"/>
</dbReference>
<dbReference type="GO" id="GO:0003962">
    <property type="term" value="F:cystathionine gamma-synthase activity"/>
    <property type="evidence" value="ECO:0007669"/>
    <property type="project" value="TreeGrafter"/>
</dbReference>
<dbReference type="GO" id="GO:0005737">
    <property type="term" value="C:cytoplasm"/>
    <property type="evidence" value="ECO:0007669"/>
    <property type="project" value="TreeGrafter"/>
</dbReference>
<comment type="cofactor">
    <cofactor evidence="1 5">
        <name>pyridoxal 5'-phosphate</name>
        <dbReference type="ChEBI" id="CHEBI:597326"/>
    </cofactor>
</comment>
<dbReference type="STRING" id="1121881.SAMN02745225_01493"/>
<dbReference type="PANTHER" id="PTHR11808">
    <property type="entry name" value="TRANS-SULFURATION ENZYME FAMILY MEMBER"/>
    <property type="match status" value="1"/>
</dbReference>
<dbReference type="Gene3D" id="3.90.1150.10">
    <property type="entry name" value="Aspartate Aminotransferase, domain 1"/>
    <property type="match status" value="1"/>
</dbReference>
<evidence type="ECO:0000256" key="1">
    <source>
        <dbReference type="ARBA" id="ARBA00001933"/>
    </source>
</evidence>
<dbReference type="Gene3D" id="3.40.640.10">
    <property type="entry name" value="Type I PLP-dependent aspartate aminotransferase-like (Major domain)"/>
    <property type="match status" value="1"/>
</dbReference>
<keyword evidence="3 4" id="KW-0663">Pyridoxal phosphate</keyword>
<comment type="similarity">
    <text evidence="2 5">Belongs to the trans-sulfuration enzymes family.</text>
</comment>
<gene>
    <name evidence="6" type="ORF">SAMN02745225_01493</name>
</gene>
<dbReference type="SUPFAM" id="SSF53383">
    <property type="entry name" value="PLP-dependent transferases"/>
    <property type="match status" value="1"/>
</dbReference>
<dbReference type="InterPro" id="IPR015424">
    <property type="entry name" value="PyrdxlP-dep_Trfase"/>
</dbReference>
<dbReference type="RefSeq" id="WP_072790748.1">
    <property type="nucleotide sequence ID" value="NZ_FQUL01000020.1"/>
</dbReference>
<evidence type="ECO:0000313" key="7">
    <source>
        <dbReference type="Proteomes" id="UP000184295"/>
    </source>
</evidence>
<dbReference type="InterPro" id="IPR000277">
    <property type="entry name" value="Cys/Met-Metab_PyrdxlP-dep_enz"/>
</dbReference>
<name>A0A1M4W038_9ACTN</name>
<dbReference type="Proteomes" id="UP000184295">
    <property type="component" value="Unassembled WGS sequence"/>
</dbReference>
<dbReference type="InterPro" id="IPR015422">
    <property type="entry name" value="PyrdxlP-dep_Trfase_small"/>
</dbReference>
<dbReference type="GO" id="GO:0004123">
    <property type="term" value="F:cystathionine gamma-lyase activity"/>
    <property type="evidence" value="ECO:0007669"/>
    <property type="project" value="TreeGrafter"/>
</dbReference>